<feature type="non-terminal residue" evidence="5">
    <location>
        <position position="120"/>
    </location>
</feature>
<dbReference type="Proteomes" id="UP000050509">
    <property type="component" value="Unassembled WGS sequence"/>
</dbReference>
<evidence type="ECO:0000256" key="1">
    <source>
        <dbReference type="PIRSR" id="PIRSR601310-1"/>
    </source>
</evidence>
<dbReference type="AlphaFoldDB" id="A0A0P9CRH8"/>
<evidence type="ECO:0000256" key="2">
    <source>
        <dbReference type="PIRSR" id="PIRSR601310-3"/>
    </source>
</evidence>
<dbReference type="SUPFAM" id="SSF54197">
    <property type="entry name" value="HIT-like"/>
    <property type="match status" value="1"/>
</dbReference>
<dbReference type="Gene3D" id="3.30.428.10">
    <property type="entry name" value="HIT-like"/>
    <property type="match status" value="1"/>
</dbReference>
<reference evidence="5 6" key="1">
    <citation type="submission" date="2015-09" db="EMBL/GenBank/DDBJ databases">
        <title>Draft genome sequence of Kouleothrix aurantiaca JCM 19913.</title>
        <authorList>
            <person name="Hemp J."/>
        </authorList>
    </citation>
    <scope>NUCLEOTIDE SEQUENCE [LARGE SCALE GENOMIC DNA]</scope>
    <source>
        <strain evidence="5 6">COM-B</strain>
    </source>
</reference>
<dbReference type="InterPro" id="IPR039384">
    <property type="entry name" value="HINT"/>
</dbReference>
<dbReference type="PANTHER" id="PTHR46648:SF1">
    <property type="entry name" value="ADENOSINE 5'-MONOPHOSPHORAMIDASE HNT1"/>
    <property type="match status" value="1"/>
</dbReference>
<dbReference type="GO" id="GO:0009117">
    <property type="term" value="P:nucleotide metabolic process"/>
    <property type="evidence" value="ECO:0007669"/>
    <property type="project" value="TreeGrafter"/>
</dbReference>
<gene>
    <name evidence="5" type="ORF">SE17_38915</name>
</gene>
<dbReference type="Pfam" id="PF01230">
    <property type="entry name" value="HIT"/>
    <property type="match status" value="1"/>
</dbReference>
<dbReference type="InterPro" id="IPR036265">
    <property type="entry name" value="HIT-like_sf"/>
</dbReference>
<dbReference type="PANTHER" id="PTHR46648">
    <property type="entry name" value="HIT FAMILY PROTEIN 1"/>
    <property type="match status" value="1"/>
</dbReference>
<keyword evidence="6" id="KW-1185">Reference proteome</keyword>
<name>A0A0P9CRH8_9CHLR</name>
<feature type="short sequence motif" description="Histidine triad motif" evidence="2 3">
    <location>
        <begin position="96"/>
        <end position="100"/>
    </location>
</feature>
<sequence>MASIFSKIVSGDIPAIKVYEDDATLAFLDIGPASRGHTLVVPKNEHADIFSIPPATLVAVMRTTQRVALALREVLRPDGINIIQNNGAAAGQTVFHLHVHLIPRWEGDNAVRLWKPGSAE</sequence>
<dbReference type="PROSITE" id="PS51084">
    <property type="entry name" value="HIT_2"/>
    <property type="match status" value="1"/>
</dbReference>
<dbReference type="PRINTS" id="PR00332">
    <property type="entry name" value="HISTRIAD"/>
</dbReference>
<dbReference type="PROSITE" id="PS00892">
    <property type="entry name" value="HIT_1"/>
    <property type="match status" value="1"/>
</dbReference>
<feature type="domain" description="HIT" evidence="4">
    <location>
        <begin position="4"/>
        <end position="111"/>
    </location>
</feature>
<accession>A0A0P9CRH8</accession>
<comment type="caution">
    <text evidence="5">The sequence shown here is derived from an EMBL/GenBank/DDBJ whole genome shotgun (WGS) entry which is preliminary data.</text>
</comment>
<dbReference type="GO" id="GO:0003824">
    <property type="term" value="F:catalytic activity"/>
    <property type="evidence" value="ECO:0007669"/>
    <property type="project" value="InterPro"/>
</dbReference>
<dbReference type="InterPro" id="IPR019808">
    <property type="entry name" value="Histidine_triad_CS"/>
</dbReference>
<dbReference type="InterPro" id="IPR001310">
    <property type="entry name" value="Histidine_triad_HIT"/>
</dbReference>
<protein>
    <submittedName>
        <fullName evidence="5">Protein hit</fullName>
    </submittedName>
</protein>
<proteinExistence type="predicted"/>
<dbReference type="EMBL" id="LJCR01002782">
    <property type="protein sequence ID" value="KPV48281.1"/>
    <property type="molecule type" value="Genomic_DNA"/>
</dbReference>
<evidence type="ECO:0000259" key="4">
    <source>
        <dbReference type="PROSITE" id="PS51084"/>
    </source>
</evidence>
<evidence type="ECO:0000313" key="5">
    <source>
        <dbReference type="EMBL" id="KPV48281.1"/>
    </source>
</evidence>
<evidence type="ECO:0000313" key="6">
    <source>
        <dbReference type="Proteomes" id="UP000050509"/>
    </source>
</evidence>
<organism evidence="5 6">
    <name type="scientific">Kouleothrix aurantiaca</name>
    <dbReference type="NCBI Taxonomy" id="186479"/>
    <lineage>
        <taxon>Bacteria</taxon>
        <taxon>Bacillati</taxon>
        <taxon>Chloroflexota</taxon>
        <taxon>Chloroflexia</taxon>
        <taxon>Chloroflexales</taxon>
        <taxon>Roseiflexineae</taxon>
        <taxon>Roseiflexaceae</taxon>
        <taxon>Kouleothrix</taxon>
    </lineage>
</organism>
<dbReference type="InterPro" id="IPR011146">
    <property type="entry name" value="HIT-like"/>
</dbReference>
<feature type="active site" description="Tele-AMP-histidine intermediate" evidence="1">
    <location>
        <position position="98"/>
    </location>
</feature>
<evidence type="ECO:0000256" key="3">
    <source>
        <dbReference type="PROSITE-ProRule" id="PRU00464"/>
    </source>
</evidence>
<dbReference type="CDD" id="cd01277">
    <property type="entry name" value="HINT_subgroup"/>
    <property type="match status" value="1"/>
</dbReference>